<dbReference type="SUPFAM" id="SSF47954">
    <property type="entry name" value="Cyclin-like"/>
    <property type="match status" value="1"/>
</dbReference>
<comment type="caution">
    <text evidence="3">The sequence shown here is derived from an EMBL/GenBank/DDBJ whole genome shotgun (WGS) entry which is preliminary data.</text>
</comment>
<name>A0A1Y2C6B5_9FUNG</name>
<dbReference type="SMART" id="SM00385">
    <property type="entry name" value="CYCLIN"/>
    <property type="match status" value="1"/>
</dbReference>
<dbReference type="EMBL" id="MCOG01000120">
    <property type="protein sequence ID" value="ORY42417.1"/>
    <property type="molecule type" value="Genomic_DNA"/>
</dbReference>
<dbReference type="InterPro" id="IPR013763">
    <property type="entry name" value="Cyclin-like_dom"/>
</dbReference>
<dbReference type="OrthoDB" id="25002at2759"/>
<gene>
    <name evidence="3" type="ORF">LY90DRAFT_703858</name>
</gene>
<organism evidence="3 4">
    <name type="scientific">Neocallimastix californiae</name>
    <dbReference type="NCBI Taxonomy" id="1754190"/>
    <lineage>
        <taxon>Eukaryota</taxon>
        <taxon>Fungi</taxon>
        <taxon>Fungi incertae sedis</taxon>
        <taxon>Chytridiomycota</taxon>
        <taxon>Chytridiomycota incertae sedis</taxon>
        <taxon>Neocallimastigomycetes</taxon>
        <taxon>Neocallimastigales</taxon>
        <taxon>Neocallimastigaceae</taxon>
        <taxon>Neocallimastix</taxon>
    </lineage>
</organism>
<evidence type="ECO:0000256" key="1">
    <source>
        <dbReference type="SAM" id="MobiDB-lite"/>
    </source>
</evidence>
<dbReference type="InterPro" id="IPR036915">
    <property type="entry name" value="Cyclin-like_sf"/>
</dbReference>
<dbReference type="GO" id="GO:0016538">
    <property type="term" value="F:cyclin-dependent protein serine/threonine kinase regulator activity"/>
    <property type="evidence" value="ECO:0007669"/>
    <property type="project" value="InterPro"/>
</dbReference>
<reference evidence="3 4" key="1">
    <citation type="submission" date="2016-08" db="EMBL/GenBank/DDBJ databases">
        <title>A Parts List for Fungal Cellulosomes Revealed by Comparative Genomics.</title>
        <authorList>
            <consortium name="DOE Joint Genome Institute"/>
            <person name="Haitjema C.H."/>
            <person name="Gilmore S.P."/>
            <person name="Henske J.K."/>
            <person name="Solomon K.V."/>
            <person name="De Groot R."/>
            <person name="Kuo A."/>
            <person name="Mondo S.J."/>
            <person name="Salamov A.A."/>
            <person name="Labutti K."/>
            <person name="Zhao Z."/>
            <person name="Chiniquy J."/>
            <person name="Barry K."/>
            <person name="Brewer H.M."/>
            <person name="Purvine S.O."/>
            <person name="Wright A.T."/>
            <person name="Boxma B."/>
            <person name="Van Alen T."/>
            <person name="Hackstein J.H."/>
            <person name="Baker S.E."/>
            <person name="Grigoriev I.V."/>
            <person name="O'Malley M.A."/>
        </authorList>
    </citation>
    <scope>NUCLEOTIDE SEQUENCE [LARGE SCALE GENOMIC DNA]</scope>
    <source>
        <strain evidence="3 4">G1</strain>
    </source>
</reference>
<evidence type="ECO:0000259" key="2">
    <source>
        <dbReference type="SMART" id="SM00385"/>
    </source>
</evidence>
<sequence length="191" mass="21735">MSIGMTMKMNLKNGKKTILYHEIELLETICCDIVVDHPYTHLLKMVERFNDSDTDYSNLVKLAWCFINDSYKTTMCLEYSPQVIAASSLYLTCKYNGTELVDKENPDEPWWKELNINEQELLSATSELADVYMRIIKRYSASNSANGNNVGHDLENADDALKRRMQNTPPLLSPENQNVSSVTSSSPPQNI</sequence>
<evidence type="ECO:0000313" key="3">
    <source>
        <dbReference type="EMBL" id="ORY42417.1"/>
    </source>
</evidence>
<protein>
    <recommendedName>
        <fullName evidence="2">Cyclin-like domain-containing protein</fullName>
    </recommendedName>
</protein>
<feature type="region of interest" description="Disordered" evidence="1">
    <location>
        <begin position="167"/>
        <end position="191"/>
    </location>
</feature>
<dbReference type="GO" id="GO:0006357">
    <property type="term" value="P:regulation of transcription by RNA polymerase II"/>
    <property type="evidence" value="ECO:0007669"/>
    <property type="project" value="InterPro"/>
</dbReference>
<dbReference type="Gene3D" id="1.10.472.10">
    <property type="entry name" value="Cyclin-like"/>
    <property type="match status" value="1"/>
</dbReference>
<evidence type="ECO:0000313" key="4">
    <source>
        <dbReference type="Proteomes" id="UP000193920"/>
    </source>
</evidence>
<dbReference type="CDD" id="cd20546">
    <property type="entry name" value="CYCLIN_SpCG1C_ScCTK2-like_rpt2"/>
    <property type="match status" value="1"/>
</dbReference>
<feature type="domain" description="Cyclin-like" evidence="2">
    <location>
        <begin position="40"/>
        <end position="137"/>
    </location>
</feature>
<keyword evidence="4" id="KW-1185">Reference proteome</keyword>
<dbReference type="Pfam" id="PF21797">
    <property type="entry name" value="CycT2-like_C"/>
    <property type="match status" value="1"/>
</dbReference>
<dbReference type="STRING" id="1754190.A0A1Y2C6B5"/>
<accession>A0A1Y2C6B5</accession>
<dbReference type="PANTHER" id="PTHR10026">
    <property type="entry name" value="CYCLIN"/>
    <property type="match status" value="1"/>
</dbReference>
<dbReference type="InterPro" id="IPR043198">
    <property type="entry name" value="Cyclin/Ssn8"/>
</dbReference>
<proteinExistence type="predicted"/>
<dbReference type="Proteomes" id="UP000193920">
    <property type="component" value="Unassembled WGS sequence"/>
</dbReference>
<dbReference type="AlphaFoldDB" id="A0A1Y2C6B5"/>